<evidence type="ECO:0000256" key="1">
    <source>
        <dbReference type="SAM" id="Coils"/>
    </source>
</evidence>
<proteinExistence type="predicted"/>
<comment type="caution">
    <text evidence="3">The sequence shown here is derived from an EMBL/GenBank/DDBJ whole genome shotgun (WGS) entry which is preliminary data.</text>
</comment>
<feature type="coiled-coil region" evidence="1">
    <location>
        <begin position="239"/>
        <end position="282"/>
    </location>
</feature>
<dbReference type="InterPro" id="IPR036013">
    <property type="entry name" value="Band_7/SPFH_dom_sf"/>
</dbReference>
<sequence>MATITRYPFLRHLRSTPTAHVVQLHDGALRRSGAGLAFWFRPLSAVLSEVPLDDRELPLVAHARTADLQEVTVQVTVSYRFTDPELAATRLDLSISPTTGAWTGNPLEQVAHLLGELTAGHVMDALAGVTLREAISSGAGPLREQVTAALLADVRVHATGLTVLGARVRSVRADADLEKALQTPAREAAQAEADRSTYERRALAVERERAIAENELGNRIELAGREQQLVLQEGTNARARAEEAAAAALVEARARAERQGVLAVAEADAARLRGEAEAAAEQARLAAYAEVPQAVLLALAAKELAANLPQVGQLTLTPDVLTGALTALAGRGAPAGTAGGE</sequence>
<dbReference type="RefSeq" id="WP_203667861.1">
    <property type="nucleotide sequence ID" value="NZ_BONO01000007.1"/>
</dbReference>
<dbReference type="SUPFAM" id="SSF117892">
    <property type="entry name" value="Band 7/SPFH domain"/>
    <property type="match status" value="1"/>
</dbReference>
<dbReference type="AlphaFoldDB" id="A0A919U582"/>
<feature type="coiled-coil region" evidence="1">
    <location>
        <begin position="188"/>
        <end position="215"/>
    </location>
</feature>
<accession>A0A919U582</accession>
<protein>
    <recommendedName>
        <fullName evidence="2">Band 7 domain-containing protein</fullName>
    </recommendedName>
</protein>
<dbReference type="Gene3D" id="3.30.479.30">
    <property type="entry name" value="Band 7 domain"/>
    <property type="match status" value="1"/>
</dbReference>
<evidence type="ECO:0000313" key="4">
    <source>
        <dbReference type="Proteomes" id="UP000642125"/>
    </source>
</evidence>
<dbReference type="Proteomes" id="UP000642125">
    <property type="component" value="Unassembled WGS sequence"/>
</dbReference>
<evidence type="ECO:0000313" key="3">
    <source>
        <dbReference type="EMBL" id="GIG35814.1"/>
    </source>
</evidence>
<dbReference type="InterPro" id="IPR001107">
    <property type="entry name" value="Band_7"/>
</dbReference>
<dbReference type="Pfam" id="PF01145">
    <property type="entry name" value="Band_7"/>
    <property type="match status" value="1"/>
</dbReference>
<reference evidence="3" key="1">
    <citation type="submission" date="2021-01" db="EMBL/GenBank/DDBJ databases">
        <title>Whole genome shotgun sequence of Cellulomonas pakistanensis NBRC 110800.</title>
        <authorList>
            <person name="Komaki H."/>
            <person name="Tamura T."/>
        </authorList>
    </citation>
    <scope>NUCLEOTIDE SEQUENCE</scope>
    <source>
        <strain evidence="3">NBRC 110800</strain>
    </source>
</reference>
<name>A0A919U582_9CELL</name>
<organism evidence="3 4">
    <name type="scientific">Cellulomonas pakistanensis</name>
    <dbReference type="NCBI Taxonomy" id="992287"/>
    <lineage>
        <taxon>Bacteria</taxon>
        <taxon>Bacillati</taxon>
        <taxon>Actinomycetota</taxon>
        <taxon>Actinomycetes</taxon>
        <taxon>Micrococcales</taxon>
        <taxon>Cellulomonadaceae</taxon>
        <taxon>Cellulomonas</taxon>
    </lineage>
</organism>
<dbReference type="EMBL" id="BONO01000007">
    <property type="protein sequence ID" value="GIG35814.1"/>
    <property type="molecule type" value="Genomic_DNA"/>
</dbReference>
<gene>
    <name evidence="3" type="ORF">Cpa01nite_11950</name>
</gene>
<feature type="domain" description="Band 7" evidence="2">
    <location>
        <begin position="24"/>
        <end position="196"/>
    </location>
</feature>
<evidence type="ECO:0000259" key="2">
    <source>
        <dbReference type="Pfam" id="PF01145"/>
    </source>
</evidence>
<keyword evidence="1" id="KW-0175">Coiled coil</keyword>
<keyword evidence="4" id="KW-1185">Reference proteome</keyword>